<dbReference type="InterPro" id="IPR017921">
    <property type="entry name" value="Znf_CTCHY"/>
</dbReference>
<dbReference type="EMBL" id="CATOUU010000279">
    <property type="protein sequence ID" value="CAI9923400.1"/>
    <property type="molecule type" value="Genomic_DNA"/>
</dbReference>
<keyword evidence="1" id="KW-0479">Metal-binding</keyword>
<gene>
    <name evidence="7" type="ORF">HINF_LOCUS11045</name>
    <name evidence="8" type="ORF">HINF_LOCUS6312</name>
</gene>
<dbReference type="InterPro" id="IPR008913">
    <property type="entry name" value="Znf_CHY"/>
</dbReference>
<organism evidence="7">
    <name type="scientific">Hexamita inflata</name>
    <dbReference type="NCBI Taxonomy" id="28002"/>
    <lineage>
        <taxon>Eukaryota</taxon>
        <taxon>Metamonada</taxon>
        <taxon>Diplomonadida</taxon>
        <taxon>Hexamitidae</taxon>
        <taxon>Hexamitinae</taxon>
        <taxon>Hexamita</taxon>
    </lineage>
</organism>
<evidence type="ECO:0000313" key="7">
    <source>
        <dbReference type="EMBL" id="CAI9923400.1"/>
    </source>
</evidence>
<evidence type="ECO:0000256" key="3">
    <source>
        <dbReference type="ARBA" id="ARBA00022833"/>
    </source>
</evidence>
<evidence type="ECO:0000259" key="5">
    <source>
        <dbReference type="PROSITE" id="PS51266"/>
    </source>
</evidence>
<keyword evidence="3" id="KW-0862">Zinc</keyword>
<dbReference type="GO" id="GO:0005634">
    <property type="term" value="C:nucleus"/>
    <property type="evidence" value="ECO:0007669"/>
    <property type="project" value="TreeGrafter"/>
</dbReference>
<dbReference type="AlphaFoldDB" id="A0AA86NRA3"/>
<evidence type="ECO:0000313" key="8">
    <source>
        <dbReference type="EMBL" id="CAL5980717.1"/>
    </source>
</evidence>
<evidence type="ECO:0000313" key="9">
    <source>
        <dbReference type="Proteomes" id="UP001642409"/>
    </source>
</evidence>
<dbReference type="Pfam" id="PF05495">
    <property type="entry name" value="zf-CHY"/>
    <property type="match status" value="1"/>
</dbReference>
<dbReference type="GO" id="GO:0061630">
    <property type="term" value="F:ubiquitin protein ligase activity"/>
    <property type="evidence" value="ECO:0007669"/>
    <property type="project" value="TreeGrafter"/>
</dbReference>
<protein>
    <submittedName>
        <fullName evidence="7">CHY zinc finger domain-containing protein</fullName>
    </submittedName>
    <submittedName>
        <fullName evidence="8">CHY_zinc finger domain-containing protein</fullName>
    </submittedName>
</protein>
<feature type="domain" description="CTCHY-type" evidence="6">
    <location>
        <begin position="232"/>
        <end position="298"/>
    </location>
</feature>
<sequence>MNHKTTLVTAHLFKLKNPQMGFEPENRFPLLTVPHSVQSGSSLKQFIQTKNKCDPLMPLRFYDEKLTFYELQFFASEKVKELYTDTGIPKHLLKNNYQKMSPLQLAQFYQQKSSDIDTFVEEMNNMDDPDKEYFNFIGAEFIDYVQRRKNEAEEPYVYISYSTSEVNGCDHYYRDAFPVCKVCNKVYPCRFCHDDEVFDHRMDRKLFTDMQCLFCNEIGPIGTHCSKCGKQVSTICCQTCHTLCQIPNSVKPAYHCDECGLCRVGLKEYSKHCQKCNSCYDSRNQSEHKCVDSCTCPVCQQDLSETITPEFSLKCDPRHRIHAACYDQLLHNGTFVCPLDHKIIIDDDQYAMLRGKVYHIYRSNEINYYGDEQLIMLKKAQCYDCNKYSYDVYVPQVPQICHRCFGVNTKDVTEIFSSAKSLQGDIDGTVEELHALQDKITRDADDIDEAVEYLRRFRTINKELVPKIVQRIPNQEQLMQLLQMMMRQQ</sequence>
<evidence type="ECO:0000256" key="4">
    <source>
        <dbReference type="PROSITE-ProRule" id="PRU00601"/>
    </source>
</evidence>
<dbReference type="PROSITE" id="PS51266">
    <property type="entry name" value="ZF_CHY"/>
    <property type="match status" value="1"/>
</dbReference>
<dbReference type="InterPro" id="IPR037274">
    <property type="entry name" value="Znf_CHY_sf"/>
</dbReference>
<dbReference type="PANTHER" id="PTHR21319:SF53">
    <property type="entry name" value="RING FINGER AND CHY ZINC FINGER DOMAIN-CONTAINING PROTEIN 1"/>
    <property type="match status" value="1"/>
</dbReference>
<comment type="caution">
    <text evidence="7">The sequence shown here is derived from an EMBL/GenBank/DDBJ whole genome shotgun (WGS) entry which is preliminary data.</text>
</comment>
<dbReference type="GO" id="GO:0016567">
    <property type="term" value="P:protein ubiquitination"/>
    <property type="evidence" value="ECO:0007669"/>
    <property type="project" value="TreeGrafter"/>
</dbReference>
<dbReference type="EMBL" id="CAXDID020000012">
    <property type="protein sequence ID" value="CAL5980717.1"/>
    <property type="molecule type" value="Genomic_DNA"/>
</dbReference>
<dbReference type="PANTHER" id="PTHR21319">
    <property type="entry name" value="RING FINGER AND CHY ZINC FINGER DOMAIN-CONTAINING PROTEIN 1"/>
    <property type="match status" value="1"/>
</dbReference>
<keyword evidence="9" id="KW-1185">Reference proteome</keyword>
<reference evidence="7" key="1">
    <citation type="submission" date="2023-06" db="EMBL/GenBank/DDBJ databases">
        <authorList>
            <person name="Kurt Z."/>
        </authorList>
    </citation>
    <scope>NUCLEOTIDE SEQUENCE</scope>
</reference>
<feature type="domain" description="CHY-type" evidence="5">
    <location>
        <begin position="162"/>
        <end position="230"/>
    </location>
</feature>
<evidence type="ECO:0000256" key="2">
    <source>
        <dbReference type="ARBA" id="ARBA00022771"/>
    </source>
</evidence>
<evidence type="ECO:0000259" key="6">
    <source>
        <dbReference type="PROSITE" id="PS51270"/>
    </source>
</evidence>
<evidence type="ECO:0000256" key="1">
    <source>
        <dbReference type="ARBA" id="ARBA00022723"/>
    </source>
</evidence>
<dbReference type="PROSITE" id="PS51270">
    <property type="entry name" value="ZF_CTCHY"/>
    <property type="match status" value="1"/>
</dbReference>
<dbReference type="Proteomes" id="UP001642409">
    <property type="component" value="Unassembled WGS sequence"/>
</dbReference>
<proteinExistence type="predicted"/>
<accession>A0AA86NRA3</accession>
<keyword evidence="2 4" id="KW-0863">Zinc-finger</keyword>
<dbReference type="GO" id="GO:0006511">
    <property type="term" value="P:ubiquitin-dependent protein catabolic process"/>
    <property type="evidence" value="ECO:0007669"/>
    <property type="project" value="TreeGrafter"/>
</dbReference>
<reference evidence="8 9" key="2">
    <citation type="submission" date="2024-07" db="EMBL/GenBank/DDBJ databases">
        <authorList>
            <person name="Akdeniz Z."/>
        </authorList>
    </citation>
    <scope>NUCLEOTIDE SEQUENCE [LARGE SCALE GENOMIC DNA]</scope>
</reference>
<dbReference type="SUPFAM" id="SSF161245">
    <property type="entry name" value="Zinc hairpin stack"/>
    <property type="match status" value="1"/>
</dbReference>
<dbReference type="InterPro" id="IPR037275">
    <property type="entry name" value="Znf_CTCHY_sf"/>
</dbReference>
<name>A0AA86NRA3_9EUKA</name>
<dbReference type="SUPFAM" id="SSF161219">
    <property type="entry name" value="CHY zinc finger-like"/>
    <property type="match status" value="1"/>
</dbReference>
<dbReference type="GO" id="GO:0008270">
    <property type="term" value="F:zinc ion binding"/>
    <property type="evidence" value="ECO:0007669"/>
    <property type="project" value="UniProtKB-KW"/>
</dbReference>